<dbReference type="AlphaFoldDB" id="A0A1G8L7D9"/>
<keyword evidence="1" id="KW-1133">Transmembrane helix</keyword>
<keyword evidence="1" id="KW-0472">Membrane</keyword>
<accession>A0A1G8L7D9</accession>
<proteinExistence type="predicted"/>
<protein>
    <submittedName>
        <fullName evidence="2">Transmembrane transcriptional regulator (Anti-sigma factor RsiW)</fullName>
    </submittedName>
</protein>
<keyword evidence="3" id="KW-1185">Reference proteome</keyword>
<keyword evidence="1 2" id="KW-0812">Transmembrane</keyword>
<reference evidence="3" key="1">
    <citation type="submission" date="2016-10" db="EMBL/GenBank/DDBJ databases">
        <authorList>
            <person name="Varghese N."/>
            <person name="Submissions S."/>
        </authorList>
    </citation>
    <scope>NUCLEOTIDE SEQUENCE [LARGE SCALE GENOMIC DNA]</scope>
    <source>
        <strain evidence="3">CGMCC 1.11022</strain>
    </source>
</reference>
<evidence type="ECO:0000313" key="3">
    <source>
        <dbReference type="Proteomes" id="UP000198894"/>
    </source>
</evidence>
<dbReference type="EMBL" id="FNEE01000002">
    <property type="protein sequence ID" value="SDI51521.1"/>
    <property type="molecule type" value="Genomic_DNA"/>
</dbReference>
<evidence type="ECO:0000256" key="1">
    <source>
        <dbReference type="SAM" id="Phobius"/>
    </source>
</evidence>
<gene>
    <name evidence="2" type="ORF">SAMN05428953_102166</name>
</gene>
<feature type="transmembrane region" description="Helical" evidence="1">
    <location>
        <begin position="94"/>
        <end position="116"/>
    </location>
</feature>
<organism evidence="2 3">
    <name type="scientific">Mesorhizobium muleiense</name>
    <dbReference type="NCBI Taxonomy" id="1004279"/>
    <lineage>
        <taxon>Bacteria</taxon>
        <taxon>Pseudomonadati</taxon>
        <taxon>Pseudomonadota</taxon>
        <taxon>Alphaproteobacteria</taxon>
        <taxon>Hyphomicrobiales</taxon>
        <taxon>Phyllobacteriaceae</taxon>
        <taxon>Mesorhizobium</taxon>
    </lineage>
</organism>
<name>A0A1G8L7D9_9HYPH</name>
<sequence>MSMMSELRDPVTDADLDAYVDDQLDVARRIEVEAFLSARPEAAARVMSDLRTRDELRVALAGCKGMARPATADAARRLERGLARGRALRTLQRVAAVAVLVAAGWLANGIVGPISVTKVVASTQPPVYLEEAIRAHRTTILREAMSSQPEAPDYDADEIRAATAIVMPSLPKDWKVRDVQIYPSQFGPSVEMAVETTDLGLVSLFAIRPGTFDVVQPTVAPSGEISSAYFQIGEVAYAVVARSGVRDLDRTAETLANTLY</sequence>
<dbReference type="Proteomes" id="UP000198894">
    <property type="component" value="Unassembled WGS sequence"/>
</dbReference>
<evidence type="ECO:0000313" key="2">
    <source>
        <dbReference type="EMBL" id="SDI51521.1"/>
    </source>
</evidence>